<proteinExistence type="predicted"/>
<evidence type="ECO:0000313" key="1">
    <source>
        <dbReference type="EMBL" id="MBK9983876.1"/>
    </source>
</evidence>
<gene>
    <name evidence="1" type="ORF">IPP15_16155</name>
</gene>
<reference evidence="1 2" key="1">
    <citation type="submission" date="2020-10" db="EMBL/GenBank/DDBJ databases">
        <title>Connecting structure to function with the recovery of over 1000 high-quality activated sludge metagenome-assembled genomes encoding full-length rRNA genes using long-read sequencing.</title>
        <authorList>
            <person name="Singleton C.M."/>
            <person name="Petriglieri F."/>
            <person name="Kristensen J.M."/>
            <person name="Kirkegaard R.H."/>
            <person name="Michaelsen T.Y."/>
            <person name="Andersen M.H."/>
            <person name="Karst S.M."/>
            <person name="Dueholm M.S."/>
            <person name="Nielsen P.H."/>
            <person name="Albertsen M."/>
        </authorList>
    </citation>
    <scope>NUCLEOTIDE SEQUENCE [LARGE SCALE GENOMIC DNA]</scope>
    <source>
        <strain evidence="1">Ribe_18-Q3-R11-54_MAXAC.273</strain>
    </source>
</reference>
<protein>
    <submittedName>
        <fullName evidence="1">Uncharacterized protein</fullName>
    </submittedName>
</protein>
<name>A0A9D7XRB1_9BACT</name>
<evidence type="ECO:0000313" key="2">
    <source>
        <dbReference type="Proteomes" id="UP000808337"/>
    </source>
</evidence>
<dbReference type="EMBL" id="JADKGY010000029">
    <property type="protein sequence ID" value="MBK9983876.1"/>
    <property type="molecule type" value="Genomic_DNA"/>
</dbReference>
<comment type="caution">
    <text evidence="1">The sequence shown here is derived from an EMBL/GenBank/DDBJ whole genome shotgun (WGS) entry which is preliminary data.</text>
</comment>
<sequence>MKQSLAEFTDEDKDAIQDLFDKLLLTGDFLNSDTLIKTKESIDEKYIEDVIQEYKELLKQKTETENLEKKWQKFLKIHSWIFSYLFSFPIILHKDEAYVGGKGISNTNGKITDF</sequence>
<accession>A0A9D7XRB1</accession>
<dbReference type="AlphaFoldDB" id="A0A9D7XRB1"/>
<dbReference type="Proteomes" id="UP000808337">
    <property type="component" value="Unassembled WGS sequence"/>
</dbReference>
<organism evidence="1 2">
    <name type="scientific">Candidatus Opimibacter skivensis</name>
    <dbReference type="NCBI Taxonomy" id="2982028"/>
    <lineage>
        <taxon>Bacteria</taxon>
        <taxon>Pseudomonadati</taxon>
        <taxon>Bacteroidota</taxon>
        <taxon>Saprospiria</taxon>
        <taxon>Saprospirales</taxon>
        <taxon>Saprospiraceae</taxon>
        <taxon>Candidatus Opimibacter</taxon>
    </lineage>
</organism>